<dbReference type="KEGG" id="hhg:XM38_037410"/>
<dbReference type="PROSITE" id="PS51733">
    <property type="entry name" value="BPL_LPL_CATALYTIC"/>
    <property type="match status" value="1"/>
</dbReference>
<accession>A0A1Z3HRA1</accession>
<keyword evidence="3" id="KW-1185">Reference proteome</keyword>
<proteinExistence type="predicted"/>
<dbReference type="SUPFAM" id="SSF55681">
    <property type="entry name" value="Class II aaRS and biotin synthetases"/>
    <property type="match status" value="1"/>
</dbReference>
<dbReference type="EMBL" id="CP021983">
    <property type="protein sequence ID" value="ASC72782.1"/>
    <property type="molecule type" value="Genomic_DNA"/>
</dbReference>
<name>A0A1Z3HRA1_9CYAN</name>
<dbReference type="InterPro" id="IPR045864">
    <property type="entry name" value="aa-tRNA-synth_II/BPL/LPL"/>
</dbReference>
<dbReference type="PANTHER" id="PTHR43679">
    <property type="entry name" value="OCTANOYLTRANSFERASE LIPM-RELATED"/>
    <property type="match status" value="1"/>
</dbReference>
<sequence length="248" mass="27659">MAPVPWRLIPAYTASGHVHMAVDNWLLEQHRQGQSPSTLRFYTWSEASLSLGYHQRQWPPHWDTLSIPLVRRPTGGRAVLHQGDLTYSLITTTLPGSRQRVYRHLCEFLRRGFASLGVQLDYGSPQRRTQGTANCFALATAADLVTPSGAKLIGSAQLRRDHSILQHGSIVLRPDLSLWTRVFGSPPAPASLPPSLTRLSWNQLQTTIIHALCHAAETYFESRWQVQPLTAADVGTALDMSMPEVIRP</sequence>
<dbReference type="Pfam" id="PF21948">
    <property type="entry name" value="LplA-B_cat"/>
    <property type="match status" value="1"/>
</dbReference>
<dbReference type="CDD" id="cd16443">
    <property type="entry name" value="LplA"/>
    <property type="match status" value="1"/>
</dbReference>
<dbReference type="RefSeq" id="WP_202978916.1">
    <property type="nucleotide sequence ID" value="NZ_CP021983.2"/>
</dbReference>
<evidence type="ECO:0000259" key="1">
    <source>
        <dbReference type="PROSITE" id="PS51733"/>
    </source>
</evidence>
<dbReference type="AlphaFoldDB" id="A0A1Z3HRA1"/>
<dbReference type="PANTHER" id="PTHR43679:SF2">
    <property type="entry name" value="OCTANOYL-[GCVH]:PROTEIN N-OCTANOYLTRANSFERASE"/>
    <property type="match status" value="1"/>
</dbReference>
<organism evidence="2 3">
    <name type="scientific">Halomicronema hongdechloris C2206</name>
    <dbReference type="NCBI Taxonomy" id="1641165"/>
    <lineage>
        <taxon>Bacteria</taxon>
        <taxon>Bacillati</taxon>
        <taxon>Cyanobacteriota</taxon>
        <taxon>Cyanophyceae</taxon>
        <taxon>Nodosilineales</taxon>
        <taxon>Nodosilineaceae</taxon>
        <taxon>Halomicronema</taxon>
    </lineage>
</organism>
<dbReference type="Gene3D" id="3.30.930.10">
    <property type="entry name" value="Bira Bifunctional Protein, Domain 2"/>
    <property type="match status" value="1"/>
</dbReference>
<keyword evidence="2" id="KW-0012">Acyltransferase</keyword>
<evidence type="ECO:0000313" key="3">
    <source>
        <dbReference type="Proteomes" id="UP000191901"/>
    </source>
</evidence>
<protein>
    <submittedName>
        <fullName evidence="2">Octanoyltransferase LipM</fullName>
        <ecNumber evidence="2">2.3.1.181</ecNumber>
    </submittedName>
</protein>
<reference evidence="2 3" key="1">
    <citation type="journal article" date="2016" name="Biochim. Biophys. Acta">
        <title>Characterization of red-shifted phycobilisomes isolated from the chlorophyll f-containing cyanobacterium Halomicronema hongdechloris.</title>
        <authorList>
            <person name="Li Y."/>
            <person name="Lin Y."/>
            <person name="Garvey C.J."/>
            <person name="Birch D."/>
            <person name="Corkery R.W."/>
            <person name="Loughlin P.C."/>
            <person name="Scheer H."/>
            <person name="Willows R.D."/>
            <person name="Chen M."/>
        </authorList>
    </citation>
    <scope>NUCLEOTIDE SEQUENCE [LARGE SCALE GENOMIC DNA]</scope>
    <source>
        <strain evidence="2 3">C2206</strain>
    </source>
</reference>
<dbReference type="STRING" id="1641165.XM38_06440"/>
<dbReference type="GO" id="GO:0033819">
    <property type="term" value="F:lipoyl(octanoyl) transferase activity"/>
    <property type="evidence" value="ECO:0007669"/>
    <property type="project" value="UniProtKB-EC"/>
</dbReference>
<dbReference type="InterPro" id="IPR050664">
    <property type="entry name" value="Octanoyltrans_LipM/LipL"/>
</dbReference>
<dbReference type="InterPro" id="IPR004143">
    <property type="entry name" value="BPL_LPL_catalytic"/>
</dbReference>
<feature type="domain" description="BPL/LPL catalytic" evidence="1">
    <location>
        <begin position="33"/>
        <end position="220"/>
    </location>
</feature>
<gene>
    <name evidence="2" type="primary">lipM</name>
    <name evidence="2" type="ORF">XM38_037410</name>
</gene>
<dbReference type="Proteomes" id="UP000191901">
    <property type="component" value="Chromosome"/>
</dbReference>
<dbReference type="EC" id="2.3.1.181" evidence="2"/>
<keyword evidence="2" id="KW-0808">Transferase</keyword>
<evidence type="ECO:0000313" key="2">
    <source>
        <dbReference type="EMBL" id="ASC72782.1"/>
    </source>
</evidence>